<dbReference type="PANTHER" id="PTHR12606:SF141">
    <property type="entry name" value="GH15225P-RELATED"/>
    <property type="match status" value="1"/>
</dbReference>
<dbReference type="GO" id="GO:0006508">
    <property type="term" value="P:proteolysis"/>
    <property type="evidence" value="ECO:0007669"/>
    <property type="project" value="UniProtKB-KW"/>
</dbReference>
<dbReference type="OMA" id="NGDPRAW"/>
<feature type="region of interest" description="Disordered" evidence="5">
    <location>
        <begin position="93"/>
        <end position="137"/>
    </location>
</feature>
<dbReference type="PROSITE" id="PS50600">
    <property type="entry name" value="ULP_PROTEASE"/>
    <property type="match status" value="1"/>
</dbReference>
<dbReference type="PANTHER" id="PTHR12606">
    <property type="entry name" value="SENTRIN/SUMO-SPECIFIC PROTEASE"/>
    <property type="match status" value="1"/>
</dbReference>
<evidence type="ECO:0000256" key="1">
    <source>
        <dbReference type="ARBA" id="ARBA00005234"/>
    </source>
</evidence>
<accession>A0A0U1LL72</accession>
<organism evidence="7 8">
    <name type="scientific">Talaromyces islandicus</name>
    <name type="common">Penicillium islandicum</name>
    <dbReference type="NCBI Taxonomy" id="28573"/>
    <lineage>
        <taxon>Eukaryota</taxon>
        <taxon>Fungi</taxon>
        <taxon>Dikarya</taxon>
        <taxon>Ascomycota</taxon>
        <taxon>Pezizomycotina</taxon>
        <taxon>Eurotiomycetes</taxon>
        <taxon>Eurotiomycetidae</taxon>
        <taxon>Eurotiales</taxon>
        <taxon>Trichocomaceae</taxon>
        <taxon>Talaromyces</taxon>
        <taxon>Talaromyces sect. Islandici</taxon>
    </lineage>
</organism>
<dbReference type="InterPro" id="IPR003653">
    <property type="entry name" value="Peptidase_C48_C"/>
</dbReference>
<dbReference type="SUPFAM" id="SSF54001">
    <property type="entry name" value="Cysteine proteinases"/>
    <property type="match status" value="1"/>
</dbReference>
<feature type="region of interest" description="Disordered" evidence="5">
    <location>
        <begin position="437"/>
        <end position="463"/>
    </location>
</feature>
<evidence type="ECO:0000256" key="5">
    <source>
        <dbReference type="SAM" id="MobiDB-lite"/>
    </source>
</evidence>
<keyword evidence="8" id="KW-1185">Reference proteome</keyword>
<dbReference type="GO" id="GO:0005634">
    <property type="term" value="C:nucleus"/>
    <property type="evidence" value="ECO:0007669"/>
    <property type="project" value="TreeGrafter"/>
</dbReference>
<name>A0A0U1LL72_TALIS</name>
<evidence type="ECO:0000256" key="4">
    <source>
        <dbReference type="ARBA" id="ARBA00022807"/>
    </source>
</evidence>
<dbReference type="OrthoDB" id="1939479at2759"/>
<sequence length="1009" mass="110964">MDTVMADAPAGEYAASPDPMDGIEYYPSAAPLGYSYQSPQHVLRRNLLSNSNLPSRPTLQLSTFRDRQARRQQVTRRWRLSPNDPFYHDMEEARAENRAEQRAFDRSHLHKRNGARFPFSSPKRTRAAYEQDTSDQRRVVDATPQRVVDVAARPLLDVTPQPLVDASSRHIGDRDPQNLLDGSPRLIVDAASQPLMDTTPEHPVHVAPQPARVPLWPAALYRRATWRAAVPPWRRILVPVSQIARLARRTAEHGIKRTIRTGITVASAFSHLYDRRAETPETQMAAPAPVAQPNPEPETEPLAEPEAEPWDPVSVQLQAELLGYASQIPSPPPSPPAPIEVFAPHRRLETSANAISEEDSIRMMVANATREARERERAETVEEAAPQAFGEDESHEREAEQTDFQPEAEPQFALVPPLAPWVRSPIRFNPAVPQVASWSSISPAPSSPEIAPSPRPVEETPALNLAPPAHPVDEVPALRPIDETPALRLIPSTSRPADTVPALDLAPTNEAPALGSSSLHAIDATPALGLAPRLRPSDQTPALGLSPLRPVDAPPALLPIVPSSRPIDVTPALRLMPSSSGPLEITPAPLPIVPNPTTLVDDASSPGPIAPSLSRSVPTAPEAHADSSPSRQLPMTPVTRVIPQLMRRYRGTPAPRRTPRAHRPPLDADIEETRNLLSAATVSGEDGIVPTRIQWWEADTPLGRPISAVRLFSSNEPPANVSANRTGALQSDEFEEMQREARLRVIRERTMALSRQRVPEGEAAVRPLSERMEQLVNSAMSATSNRVLGSTLEGAELTKQKLLTCYQDLAWLNDEIINGHLALTVDYLRGKANNTGRNVRPKYYAFNSFFYSKLRDGGYKEVSRWARRAKIDGAHLLEVETVFVPVHQQSHWTLLVVSPANKTIEYFDSLGSRLVSFVDTIKEWLKGELGDRYDEEEWTVLRTPSPKQNNGSDCGVFLLTTAKAVALGLEPTAYGPADIPLLRRKIVAELLNSGFRGDLDPSGPGPARL</sequence>
<keyword evidence="3" id="KW-0378">Hydrolase</keyword>
<keyword evidence="4" id="KW-0788">Thiol protease</keyword>
<dbReference type="AlphaFoldDB" id="A0A0U1LL72"/>
<feature type="compositionally biased region" description="Acidic residues" evidence="5">
    <location>
        <begin position="297"/>
        <end position="306"/>
    </location>
</feature>
<evidence type="ECO:0000256" key="3">
    <source>
        <dbReference type="ARBA" id="ARBA00022801"/>
    </source>
</evidence>
<evidence type="ECO:0000313" key="8">
    <source>
        <dbReference type="Proteomes" id="UP000054383"/>
    </source>
</evidence>
<dbReference type="GO" id="GO:0016926">
    <property type="term" value="P:protein desumoylation"/>
    <property type="evidence" value="ECO:0007669"/>
    <property type="project" value="TreeGrafter"/>
</dbReference>
<dbReference type="Gene3D" id="3.40.395.10">
    <property type="entry name" value="Adenoviral Proteinase, Chain A"/>
    <property type="match status" value="1"/>
</dbReference>
<dbReference type="EMBL" id="CVMT01000001">
    <property type="protein sequence ID" value="CRG83779.1"/>
    <property type="molecule type" value="Genomic_DNA"/>
</dbReference>
<evidence type="ECO:0000313" key="7">
    <source>
        <dbReference type="EMBL" id="CRG83779.1"/>
    </source>
</evidence>
<feature type="compositionally biased region" description="Basic and acidic residues" evidence="5">
    <location>
        <begin position="93"/>
        <end position="107"/>
    </location>
</feature>
<dbReference type="STRING" id="28573.A0A0U1LL72"/>
<comment type="similarity">
    <text evidence="1">Belongs to the peptidase C48 family.</text>
</comment>
<feature type="region of interest" description="Disordered" evidence="5">
    <location>
        <begin position="284"/>
        <end position="306"/>
    </location>
</feature>
<gene>
    <name evidence="7" type="ORF">PISL3812_01135</name>
</gene>
<proteinExistence type="inferred from homology"/>
<keyword evidence="2" id="KW-0645">Protease</keyword>
<protein>
    <recommendedName>
        <fullName evidence="6">Ubiquitin-like protease family profile domain-containing protein</fullName>
    </recommendedName>
</protein>
<reference evidence="7 8" key="1">
    <citation type="submission" date="2015-04" db="EMBL/GenBank/DDBJ databases">
        <authorList>
            <person name="Syromyatnikov M.Y."/>
            <person name="Popov V.N."/>
        </authorList>
    </citation>
    <scope>NUCLEOTIDE SEQUENCE [LARGE SCALE GENOMIC DNA]</scope>
    <source>
        <strain evidence="7">WF-38-12</strain>
    </source>
</reference>
<dbReference type="Proteomes" id="UP000054383">
    <property type="component" value="Unassembled WGS sequence"/>
</dbReference>
<feature type="region of interest" description="Disordered" evidence="5">
    <location>
        <begin position="601"/>
        <end position="634"/>
    </location>
</feature>
<dbReference type="InterPro" id="IPR038765">
    <property type="entry name" value="Papain-like_cys_pep_sf"/>
</dbReference>
<dbReference type="Pfam" id="PF02902">
    <property type="entry name" value="Peptidase_C48"/>
    <property type="match status" value="1"/>
</dbReference>
<evidence type="ECO:0000256" key="2">
    <source>
        <dbReference type="ARBA" id="ARBA00022670"/>
    </source>
</evidence>
<feature type="region of interest" description="Disordered" evidence="5">
    <location>
        <begin position="373"/>
        <end position="408"/>
    </location>
</feature>
<evidence type="ECO:0000259" key="6">
    <source>
        <dbReference type="PROSITE" id="PS50600"/>
    </source>
</evidence>
<feature type="domain" description="Ubiquitin-like protease family profile" evidence="6">
    <location>
        <begin position="795"/>
        <end position="965"/>
    </location>
</feature>
<feature type="compositionally biased region" description="Low complexity" evidence="5">
    <location>
        <begin position="437"/>
        <end position="452"/>
    </location>
</feature>
<dbReference type="GO" id="GO:0016929">
    <property type="term" value="F:deSUMOylase activity"/>
    <property type="evidence" value="ECO:0007669"/>
    <property type="project" value="TreeGrafter"/>
</dbReference>